<organism evidence="1">
    <name type="scientific">Thermosporothrix sp. COM3</name>
    <dbReference type="NCBI Taxonomy" id="2490863"/>
    <lineage>
        <taxon>Bacteria</taxon>
        <taxon>Bacillati</taxon>
        <taxon>Chloroflexota</taxon>
        <taxon>Ktedonobacteria</taxon>
        <taxon>Ktedonobacterales</taxon>
        <taxon>Thermosporotrichaceae</taxon>
        <taxon>Thermosporothrix</taxon>
    </lineage>
</organism>
<sequence length="79" mass="8731">MQQMPTGTTKQLLSQGEALCCAILAASKTCKPREGMRSHLLEAKEDDMRPGKDRLDLLPSGLQRCAARPLFRDEDCNIA</sequence>
<gene>
    <name evidence="1" type="ORF">KTC_11990</name>
</gene>
<name>A0A455SGG8_9CHLR</name>
<accession>A0A455SGG8</accession>
<proteinExistence type="predicted"/>
<reference evidence="1" key="1">
    <citation type="submission" date="2018-12" db="EMBL/GenBank/DDBJ databases">
        <title>Novel natural products biosynthetic potential of the class Ktedonobacteria.</title>
        <authorList>
            <person name="Zheng Y."/>
            <person name="Saitou A."/>
            <person name="Wang C.M."/>
            <person name="Toyoda A."/>
            <person name="Minakuchi Y."/>
            <person name="Sekiguchi Y."/>
            <person name="Ueda K."/>
            <person name="Takano H."/>
            <person name="Sakai Y."/>
            <person name="Yokota A."/>
            <person name="Yabe S."/>
        </authorList>
    </citation>
    <scope>NUCLEOTIDE SEQUENCE</scope>
    <source>
        <strain evidence="1">COM3</strain>
    </source>
</reference>
<dbReference type="EMBL" id="AP019376">
    <property type="protein sequence ID" value="BBH86448.1"/>
    <property type="molecule type" value="Genomic_DNA"/>
</dbReference>
<protein>
    <submittedName>
        <fullName evidence="1">Uncharacterized protein</fullName>
    </submittedName>
</protein>
<evidence type="ECO:0000313" key="1">
    <source>
        <dbReference type="EMBL" id="BBH86448.1"/>
    </source>
</evidence>
<dbReference type="AlphaFoldDB" id="A0A455SGG8"/>